<dbReference type="EMBL" id="JAKNJB010000036">
    <property type="protein sequence ID" value="MCG4528506.1"/>
    <property type="molecule type" value="Genomic_DNA"/>
</dbReference>
<gene>
    <name evidence="1" type="ORF">L0P79_15770</name>
    <name evidence="2" type="ORF">NE579_09665</name>
</gene>
<protein>
    <recommendedName>
        <fullName evidence="5">GNAT family acetyltransferase</fullName>
    </recommendedName>
</protein>
<sequence>MEKELWLPTLSHFQNDNGWSGSSGVLCYEIEKPKEETMTVVLWYGPFCRQYAEEMERRQFPVTEDGIEAMRAWLMERAAAMNAAPERTPADTLAWYQKTAAEKRAEKK</sequence>
<dbReference type="Proteomes" id="UP001204562">
    <property type="component" value="Unassembled WGS sequence"/>
</dbReference>
<evidence type="ECO:0000313" key="2">
    <source>
        <dbReference type="EMBL" id="MCQ4770730.1"/>
    </source>
</evidence>
<dbReference type="Proteomes" id="UP001200313">
    <property type="component" value="Unassembled WGS sequence"/>
</dbReference>
<dbReference type="EMBL" id="JANFYS010000018">
    <property type="protein sequence ID" value="MCQ4770730.1"/>
    <property type="molecule type" value="Genomic_DNA"/>
</dbReference>
<evidence type="ECO:0000313" key="1">
    <source>
        <dbReference type="EMBL" id="MCG4528506.1"/>
    </source>
</evidence>
<keyword evidence="3" id="KW-1185">Reference proteome</keyword>
<name>A0AAW5JPF8_9FIRM</name>
<evidence type="ECO:0000313" key="3">
    <source>
        <dbReference type="Proteomes" id="UP001200313"/>
    </source>
</evidence>
<accession>A0AAW5JPF8</accession>
<reference evidence="1 3" key="1">
    <citation type="submission" date="2022-01" db="EMBL/GenBank/DDBJ databases">
        <title>Collection of gut derived symbiotic bacterial strains cultured from healthy donors.</title>
        <authorList>
            <person name="Lin H."/>
            <person name="Kohout C."/>
            <person name="Waligurski E."/>
            <person name="Pamer E.G."/>
        </authorList>
    </citation>
    <scope>NUCLEOTIDE SEQUENCE [LARGE SCALE GENOMIC DNA]</scope>
    <source>
        <strain evidence="1 3">DFI.3.7</strain>
    </source>
</reference>
<dbReference type="AlphaFoldDB" id="A0AAW5JPF8"/>
<proteinExistence type="predicted"/>
<reference evidence="2" key="2">
    <citation type="submission" date="2022-06" db="EMBL/GenBank/DDBJ databases">
        <title>Isolation of gut microbiota from human fecal samples.</title>
        <authorList>
            <person name="Pamer E.G."/>
            <person name="Barat B."/>
            <person name="Waligurski E."/>
            <person name="Medina S."/>
            <person name="Paddock L."/>
            <person name="Mostad J."/>
        </authorList>
    </citation>
    <scope>NUCLEOTIDE SEQUENCE</scope>
    <source>
        <strain evidence="2">DFI.9.91</strain>
    </source>
</reference>
<comment type="caution">
    <text evidence="2">The sequence shown here is derived from an EMBL/GenBank/DDBJ whole genome shotgun (WGS) entry which is preliminary data.</text>
</comment>
<organism evidence="2 4">
    <name type="scientific">Intestinimonas massiliensis</name>
    <name type="common">ex Afouda et al. 2020</name>
    <dbReference type="NCBI Taxonomy" id="1673721"/>
    <lineage>
        <taxon>Bacteria</taxon>
        <taxon>Bacillati</taxon>
        <taxon>Bacillota</taxon>
        <taxon>Clostridia</taxon>
        <taxon>Eubacteriales</taxon>
        <taxon>Intestinimonas</taxon>
    </lineage>
</organism>
<dbReference type="RefSeq" id="WP_238074858.1">
    <property type="nucleotide sequence ID" value="NZ_JAKNJB010000036.1"/>
</dbReference>
<evidence type="ECO:0000313" key="4">
    <source>
        <dbReference type="Proteomes" id="UP001204562"/>
    </source>
</evidence>
<evidence type="ECO:0008006" key="5">
    <source>
        <dbReference type="Google" id="ProtNLM"/>
    </source>
</evidence>